<evidence type="ECO:0000256" key="3">
    <source>
        <dbReference type="ARBA" id="ARBA00022989"/>
    </source>
</evidence>
<evidence type="ECO:0000256" key="5">
    <source>
        <dbReference type="SAM" id="Phobius"/>
    </source>
</evidence>
<comment type="caution">
    <text evidence="6">The sequence shown here is derived from an EMBL/GenBank/DDBJ whole genome shotgun (WGS) entry which is preliminary data.</text>
</comment>
<evidence type="ECO:0008006" key="8">
    <source>
        <dbReference type="Google" id="ProtNLM"/>
    </source>
</evidence>
<evidence type="ECO:0000313" key="7">
    <source>
        <dbReference type="Proteomes" id="UP001153069"/>
    </source>
</evidence>
<keyword evidence="2 5" id="KW-0812">Transmembrane</keyword>
<feature type="transmembrane region" description="Helical" evidence="5">
    <location>
        <begin position="301"/>
        <end position="320"/>
    </location>
</feature>
<name>A0A9N8DNR4_9STRA</name>
<feature type="transmembrane region" description="Helical" evidence="5">
    <location>
        <begin position="332"/>
        <end position="353"/>
    </location>
</feature>
<comment type="subcellular location">
    <subcellularLocation>
        <location evidence="1">Membrane</location>
        <topology evidence="1">Multi-pass membrane protein</topology>
    </subcellularLocation>
</comment>
<dbReference type="Proteomes" id="UP001153069">
    <property type="component" value="Unassembled WGS sequence"/>
</dbReference>
<evidence type="ECO:0000256" key="2">
    <source>
        <dbReference type="ARBA" id="ARBA00022692"/>
    </source>
</evidence>
<reference evidence="6" key="1">
    <citation type="submission" date="2020-06" db="EMBL/GenBank/DDBJ databases">
        <authorList>
            <consortium name="Plant Systems Biology data submission"/>
        </authorList>
    </citation>
    <scope>NUCLEOTIDE SEQUENCE</scope>
    <source>
        <strain evidence="6">D6</strain>
    </source>
</reference>
<dbReference type="SUPFAM" id="SSF103481">
    <property type="entry name" value="Multidrug resistance efflux transporter EmrE"/>
    <property type="match status" value="1"/>
</dbReference>
<dbReference type="OrthoDB" id="165382at2759"/>
<keyword evidence="3 5" id="KW-1133">Transmembrane helix</keyword>
<accession>A0A9N8DNR4</accession>
<dbReference type="InterPro" id="IPR037185">
    <property type="entry name" value="EmrE-like"/>
</dbReference>
<dbReference type="GO" id="GO:0015095">
    <property type="term" value="F:magnesium ion transmembrane transporter activity"/>
    <property type="evidence" value="ECO:0007669"/>
    <property type="project" value="InterPro"/>
</dbReference>
<dbReference type="EMBL" id="CAICTM010000156">
    <property type="protein sequence ID" value="CAB9503149.1"/>
    <property type="molecule type" value="Genomic_DNA"/>
</dbReference>
<dbReference type="InterPro" id="IPR008521">
    <property type="entry name" value="Mg_trans_NIPA"/>
</dbReference>
<keyword evidence="7" id="KW-1185">Reference proteome</keyword>
<feature type="transmembrane region" description="Helical" evidence="5">
    <location>
        <begin position="138"/>
        <end position="155"/>
    </location>
</feature>
<evidence type="ECO:0000313" key="6">
    <source>
        <dbReference type="EMBL" id="CAB9503149.1"/>
    </source>
</evidence>
<feature type="transmembrane region" description="Helical" evidence="5">
    <location>
        <begin position="365"/>
        <end position="383"/>
    </location>
</feature>
<organism evidence="6 7">
    <name type="scientific">Seminavis robusta</name>
    <dbReference type="NCBI Taxonomy" id="568900"/>
    <lineage>
        <taxon>Eukaryota</taxon>
        <taxon>Sar</taxon>
        <taxon>Stramenopiles</taxon>
        <taxon>Ochrophyta</taxon>
        <taxon>Bacillariophyta</taxon>
        <taxon>Bacillariophyceae</taxon>
        <taxon>Bacillariophycidae</taxon>
        <taxon>Naviculales</taxon>
        <taxon>Naviculaceae</taxon>
        <taxon>Seminavis</taxon>
    </lineage>
</organism>
<proteinExistence type="predicted"/>
<feature type="transmembrane region" description="Helical" evidence="5">
    <location>
        <begin position="264"/>
        <end position="281"/>
    </location>
</feature>
<evidence type="ECO:0000256" key="1">
    <source>
        <dbReference type="ARBA" id="ARBA00004141"/>
    </source>
</evidence>
<dbReference type="AlphaFoldDB" id="A0A9N8DNR4"/>
<keyword evidence="4 5" id="KW-0472">Membrane</keyword>
<gene>
    <name evidence="6" type="ORF">SEMRO_157_G071170.1</name>
</gene>
<sequence length="435" mass="46759">MDASDWITGVCCSVIASLVGAASTLTIRKSWLMEEVSEQPSSYQALNLEDIHPHEEYIETNFEEGSIHGDNSNGSPLVEIECGDDEGQGRCLGCPQSHTDSPVQGDNTIPLLGEFPPSCCCCAASILGCCHCCTLARILRFTGMLGISLLCPPLVLVAMEYATPSILAPFSGLNLVWVIVFSKSLVGEEPSFAQKVASTLIVTGEVTVAIFGDHNNEGDATRASVEASYREGPFIAYFLSSAVYVALITLWIRSPTTIRSLRRFAWGTSGGAISGMAQCFVKDSLIVVSTFKKGPSISIPWYLPLFILLAIGLSLGGLLLNTATMKRYDATFSQAVSVGSYVVSTSLMSAAHYHTFEHLDSIANLVMYPIGLFILMLGVAILVQGSGSSNPSWAYSEDVDDPNHELLREGADLAIAEVNELFVYGEHPTIETDDQ</sequence>
<dbReference type="PANTHER" id="PTHR12570">
    <property type="match status" value="1"/>
</dbReference>
<dbReference type="PANTHER" id="PTHR12570:SF65">
    <property type="entry name" value="MAGNESIUM TRANSPORTER NIPA9-RELATED"/>
    <property type="match status" value="1"/>
</dbReference>
<protein>
    <recommendedName>
        <fullName evidence="8">Magnesium transporter</fullName>
    </recommendedName>
</protein>
<feature type="transmembrane region" description="Helical" evidence="5">
    <location>
        <begin position="6"/>
        <end position="27"/>
    </location>
</feature>
<evidence type="ECO:0000256" key="4">
    <source>
        <dbReference type="ARBA" id="ARBA00023136"/>
    </source>
</evidence>
<dbReference type="GO" id="GO:0016020">
    <property type="term" value="C:membrane"/>
    <property type="evidence" value="ECO:0007669"/>
    <property type="project" value="UniProtKB-SubCell"/>
</dbReference>
<feature type="transmembrane region" description="Helical" evidence="5">
    <location>
        <begin position="232"/>
        <end position="252"/>
    </location>
</feature>